<reference evidence="4" key="1">
    <citation type="journal article" date="2019" name="Int. J. Syst. Evol. Microbiol.">
        <title>The Global Catalogue of Microorganisms (GCM) 10K type strain sequencing project: providing services to taxonomists for standard genome sequencing and annotation.</title>
        <authorList>
            <consortium name="The Broad Institute Genomics Platform"/>
            <consortium name="The Broad Institute Genome Sequencing Center for Infectious Disease"/>
            <person name="Wu L."/>
            <person name="Ma J."/>
        </authorList>
    </citation>
    <scope>NUCLEOTIDE SEQUENCE [LARGE SCALE GENOMIC DNA]</scope>
    <source>
        <strain evidence="4">TISTR 1514</strain>
    </source>
</reference>
<dbReference type="InterPro" id="IPR045179">
    <property type="entry name" value="YgfZ/GcvT"/>
</dbReference>
<dbReference type="Gene3D" id="3.30.1360.120">
    <property type="entry name" value="Probable tRNA modification gtpase trme, domain 1"/>
    <property type="match status" value="1"/>
</dbReference>
<dbReference type="SUPFAM" id="SSF103025">
    <property type="entry name" value="Folate-binding domain"/>
    <property type="match status" value="1"/>
</dbReference>
<keyword evidence="1" id="KW-0809">Transit peptide</keyword>
<feature type="domain" description="GCVT N-terminal" evidence="2">
    <location>
        <begin position="32"/>
        <end position="143"/>
    </location>
</feature>
<dbReference type="Pfam" id="PF01571">
    <property type="entry name" value="GCV_T"/>
    <property type="match status" value="1"/>
</dbReference>
<protein>
    <submittedName>
        <fullName evidence="3">YgfZ/GcvT domain-containing protein</fullName>
    </submittedName>
</protein>
<dbReference type="InterPro" id="IPR027266">
    <property type="entry name" value="TrmE/GcvT-like"/>
</dbReference>
<dbReference type="InterPro" id="IPR017703">
    <property type="entry name" value="YgfZ/GCV_T_CS"/>
</dbReference>
<dbReference type="PANTHER" id="PTHR22602">
    <property type="entry name" value="TRANSFERASE CAF17, MITOCHONDRIAL-RELATED"/>
    <property type="match status" value="1"/>
</dbReference>
<evidence type="ECO:0000313" key="3">
    <source>
        <dbReference type="EMBL" id="MFD2756962.1"/>
    </source>
</evidence>
<keyword evidence="4" id="KW-1185">Reference proteome</keyword>
<evidence type="ECO:0000313" key="4">
    <source>
        <dbReference type="Proteomes" id="UP001597492"/>
    </source>
</evidence>
<dbReference type="PIRSF" id="PIRSF006487">
    <property type="entry name" value="GcvT"/>
    <property type="match status" value="1"/>
</dbReference>
<dbReference type="EMBL" id="JBHUNE010000001">
    <property type="protein sequence ID" value="MFD2756962.1"/>
    <property type="molecule type" value="Genomic_DNA"/>
</dbReference>
<gene>
    <name evidence="3" type="ORF">ACFSW7_01040</name>
</gene>
<dbReference type="Proteomes" id="UP001597492">
    <property type="component" value="Unassembled WGS sequence"/>
</dbReference>
<accession>A0ABW5UTK2</accession>
<organism evidence="3 4">
    <name type="scientific">Gulosibacter faecalis</name>
    <dbReference type="NCBI Taxonomy" id="272240"/>
    <lineage>
        <taxon>Bacteria</taxon>
        <taxon>Bacillati</taxon>
        <taxon>Actinomycetota</taxon>
        <taxon>Actinomycetes</taxon>
        <taxon>Micrococcales</taxon>
        <taxon>Microbacteriaceae</taxon>
        <taxon>Gulosibacter</taxon>
    </lineage>
</organism>
<comment type="caution">
    <text evidence="3">The sequence shown here is derived from an EMBL/GenBank/DDBJ whole genome shotgun (WGS) entry which is preliminary data.</text>
</comment>
<dbReference type="InterPro" id="IPR006222">
    <property type="entry name" value="GCVT_N"/>
</dbReference>
<dbReference type="Gene3D" id="2.40.30.160">
    <property type="match status" value="1"/>
</dbReference>
<evidence type="ECO:0000256" key="1">
    <source>
        <dbReference type="ARBA" id="ARBA00022946"/>
    </source>
</evidence>
<name>A0ABW5UTK2_9MICO</name>
<proteinExistence type="predicted"/>
<sequence length="355" mass="37972">MTSPFLARPGAVAVESGPDVGVAAHYGQPLPEQRALAAGDAIVDVSHLGVVEVRGDDRRKWIDSLTSQHVADLAPGESADNLLLTPQGRIEHEFGMLDDGSSSWLITEAGAAAGLAEWFAKMRFMMRVEVLDRSDELFPVATLGDHDLGAALVWRDPWATGALGGVTYSTAAPHPGEGYAPRLHLLDADALARVAESFDSVAGIDALEALRIAAWRPREAREFDDRAVPHEFDLLRSAVHLTKGCYRGQETIAKVHNLGHPPRRIVRLDLDGVVPEPGAHIYVPGKDRPVGLVTSAANHYDDGPIALAVLKRNTDPEAQLEVDGGDETRIGAAQTVIVPQGAGSSVDLSAFRGRR</sequence>
<evidence type="ECO:0000259" key="2">
    <source>
        <dbReference type="Pfam" id="PF01571"/>
    </source>
</evidence>
<dbReference type="NCBIfam" id="TIGR03317">
    <property type="entry name" value="ygfZ_signature"/>
    <property type="match status" value="1"/>
</dbReference>
<dbReference type="PANTHER" id="PTHR22602:SF0">
    <property type="entry name" value="TRANSFERASE CAF17, MITOCHONDRIAL-RELATED"/>
    <property type="match status" value="1"/>
</dbReference>
<dbReference type="RefSeq" id="WP_019618938.1">
    <property type="nucleotide sequence ID" value="NZ_JBHUNE010000001.1"/>
</dbReference>